<name>A0A9Q5Z593_NOSLI</name>
<dbReference type="AlphaFoldDB" id="A0A9Q5Z593"/>
<sequence>MTAANENKKKPMPWWMKQAVRYDARNDPGHDIIAITVVKGSMTTTRLLELIEAGLKKEQESEKW</sequence>
<dbReference type="RefSeq" id="WP_099072704.1">
    <property type="nucleotide sequence ID" value="NZ_LAHD01000173.1"/>
</dbReference>
<dbReference type="Proteomes" id="UP000222310">
    <property type="component" value="Unassembled WGS sequence"/>
</dbReference>
<reference evidence="1 2" key="1">
    <citation type="submission" date="2015-02" db="EMBL/GenBank/DDBJ databases">
        <title>Nostoc linckia genome annotation.</title>
        <authorList>
            <person name="Zhou Z."/>
        </authorList>
    </citation>
    <scope>NUCLEOTIDE SEQUENCE [LARGE SCALE GENOMIC DNA]</scope>
    <source>
        <strain evidence="2">z8</strain>
    </source>
</reference>
<comment type="caution">
    <text evidence="1">The sequence shown here is derived from an EMBL/GenBank/DDBJ whole genome shotgun (WGS) entry which is preliminary data.</text>
</comment>
<accession>A0A9Q5Z593</accession>
<dbReference type="EMBL" id="LAHD01000173">
    <property type="protein sequence ID" value="PHJ94036.1"/>
    <property type="molecule type" value="Genomic_DNA"/>
</dbReference>
<gene>
    <name evidence="1" type="ORF">VF08_34470</name>
</gene>
<protein>
    <submittedName>
        <fullName evidence="1">Uncharacterized protein</fullName>
    </submittedName>
</protein>
<proteinExistence type="predicted"/>
<evidence type="ECO:0000313" key="2">
    <source>
        <dbReference type="Proteomes" id="UP000222310"/>
    </source>
</evidence>
<evidence type="ECO:0000313" key="1">
    <source>
        <dbReference type="EMBL" id="PHJ94036.1"/>
    </source>
</evidence>
<dbReference type="GeneID" id="57097352"/>
<organism evidence="1 2">
    <name type="scientific">Nostoc linckia z8</name>
    <dbReference type="NCBI Taxonomy" id="1628746"/>
    <lineage>
        <taxon>Bacteria</taxon>
        <taxon>Bacillati</taxon>
        <taxon>Cyanobacteriota</taxon>
        <taxon>Cyanophyceae</taxon>
        <taxon>Nostocales</taxon>
        <taxon>Nostocaceae</taxon>
        <taxon>Nostoc</taxon>
    </lineage>
</organism>